<accession>M5FRB6</accession>
<evidence type="ECO:0000313" key="3">
    <source>
        <dbReference type="Proteomes" id="UP000030653"/>
    </source>
</evidence>
<dbReference type="RefSeq" id="XP_040625071.1">
    <property type="nucleotide sequence ID" value="XM_040773785.1"/>
</dbReference>
<feature type="compositionally biased region" description="Basic and acidic residues" evidence="1">
    <location>
        <begin position="1"/>
        <end position="10"/>
    </location>
</feature>
<reference evidence="2 3" key="1">
    <citation type="journal article" date="2012" name="Science">
        <title>The Paleozoic origin of enzymatic lignin decomposition reconstructed from 31 fungal genomes.</title>
        <authorList>
            <person name="Floudas D."/>
            <person name="Binder M."/>
            <person name="Riley R."/>
            <person name="Barry K."/>
            <person name="Blanchette R.A."/>
            <person name="Henrissat B."/>
            <person name="Martinez A.T."/>
            <person name="Otillar R."/>
            <person name="Spatafora J.W."/>
            <person name="Yadav J.S."/>
            <person name="Aerts A."/>
            <person name="Benoit I."/>
            <person name="Boyd A."/>
            <person name="Carlson A."/>
            <person name="Copeland A."/>
            <person name="Coutinho P.M."/>
            <person name="de Vries R.P."/>
            <person name="Ferreira P."/>
            <person name="Findley K."/>
            <person name="Foster B."/>
            <person name="Gaskell J."/>
            <person name="Glotzer D."/>
            <person name="Gorecki P."/>
            <person name="Heitman J."/>
            <person name="Hesse C."/>
            <person name="Hori C."/>
            <person name="Igarashi K."/>
            <person name="Jurgens J.A."/>
            <person name="Kallen N."/>
            <person name="Kersten P."/>
            <person name="Kohler A."/>
            <person name="Kuees U."/>
            <person name="Kumar T.K.A."/>
            <person name="Kuo A."/>
            <person name="LaButti K."/>
            <person name="Larrondo L.F."/>
            <person name="Lindquist E."/>
            <person name="Ling A."/>
            <person name="Lombard V."/>
            <person name="Lucas S."/>
            <person name="Lundell T."/>
            <person name="Martin R."/>
            <person name="McLaughlin D.J."/>
            <person name="Morgenstern I."/>
            <person name="Morin E."/>
            <person name="Murat C."/>
            <person name="Nagy L.G."/>
            <person name="Nolan M."/>
            <person name="Ohm R.A."/>
            <person name="Patyshakuliyeva A."/>
            <person name="Rokas A."/>
            <person name="Ruiz-Duenas F.J."/>
            <person name="Sabat G."/>
            <person name="Salamov A."/>
            <person name="Samejima M."/>
            <person name="Schmutz J."/>
            <person name="Slot J.C."/>
            <person name="St John F."/>
            <person name="Stenlid J."/>
            <person name="Sun H."/>
            <person name="Sun S."/>
            <person name="Syed K."/>
            <person name="Tsang A."/>
            <person name="Wiebenga A."/>
            <person name="Young D."/>
            <person name="Pisabarro A."/>
            <person name="Eastwood D.C."/>
            <person name="Martin F."/>
            <person name="Cullen D."/>
            <person name="Grigoriev I.V."/>
            <person name="Hibbett D.S."/>
        </authorList>
    </citation>
    <scope>NUCLEOTIDE SEQUENCE [LARGE SCALE GENOMIC DNA]</scope>
    <source>
        <strain evidence="2 3">DJM-731 SS1</strain>
    </source>
</reference>
<keyword evidence="3" id="KW-1185">Reference proteome</keyword>
<proteinExistence type="predicted"/>
<dbReference type="Proteomes" id="UP000030653">
    <property type="component" value="Unassembled WGS sequence"/>
</dbReference>
<evidence type="ECO:0000256" key="1">
    <source>
        <dbReference type="SAM" id="MobiDB-lite"/>
    </source>
</evidence>
<name>M5FRB6_DACPD</name>
<dbReference type="GeneID" id="63688847"/>
<dbReference type="AlphaFoldDB" id="M5FRB6"/>
<dbReference type="HOGENOM" id="CLU_1570602_0_0_1"/>
<evidence type="ECO:0000313" key="2">
    <source>
        <dbReference type="EMBL" id="EJT98173.1"/>
    </source>
</evidence>
<feature type="region of interest" description="Disordered" evidence="1">
    <location>
        <begin position="1"/>
        <end position="45"/>
    </location>
</feature>
<gene>
    <name evidence="2" type="ORF">DACRYDRAFT_24672</name>
</gene>
<sequence length="170" mass="19176">MDRHARESAYKSRRPILGSRSHRDRRRGGEDPLRPGKEVLDLPRTGARIASLSRARRPRRRNREGALFTLLCLLPAWGRRLTQHRHRQAEEHEKIREVREEPLDCWEGESESELVSEGGGECGYSFSAGAVSPSSAGARSAGGGGREEGALWVDGEVELWVCSGWRWCWC</sequence>
<organism evidence="2 3">
    <name type="scientific">Dacryopinax primogenitus (strain DJM 731)</name>
    <name type="common">Brown rot fungus</name>
    <dbReference type="NCBI Taxonomy" id="1858805"/>
    <lineage>
        <taxon>Eukaryota</taxon>
        <taxon>Fungi</taxon>
        <taxon>Dikarya</taxon>
        <taxon>Basidiomycota</taxon>
        <taxon>Agaricomycotina</taxon>
        <taxon>Dacrymycetes</taxon>
        <taxon>Dacrymycetales</taxon>
        <taxon>Dacrymycetaceae</taxon>
        <taxon>Dacryopinax</taxon>
    </lineage>
</organism>
<feature type="compositionally biased region" description="Basic and acidic residues" evidence="1">
    <location>
        <begin position="27"/>
        <end position="41"/>
    </location>
</feature>
<dbReference type="EMBL" id="JH795874">
    <property type="protein sequence ID" value="EJT98173.1"/>
    <property type="molecule type" value="Genomic_DNA"/>
</dbReference>
<protein>
    <submittedName>
        <fullName evidence="2">Uncharacterized protein</fullName>
    </submittedName>
</protein>